<dbReference type="AlphaFoldDB" id="D5ELG6"/>
<dbReference type="InterPro" id="IPR035093">
    <property type="entry name" value="RelE/ParE_toxin_dom_sf"/>
</dbReference>
<evidence type="ECO:0008006" key="3">
    <source>
        <dbReference type="Google" id="ProtNLM"/>
    </source>
</evidence>
<evidence type="ECO:0000313" key="1">
    <source>
        <dbReference type="EMBL" id="ADE55102.1"/>
    </source>
</evidence>
<dbReference type="KEGG" id="caa:Caka_2084"/>
<keyword evidence="2" id="KW-1185">Reference proteome</keyword>
<dbReference type="STRING" id="583355.Caka_2084"/>
<evidence type="ECO:0000313" key="2">
    <source>
        <dbReference type="Proteomes" id="UP000000925"/>
    </source>
</evidence>
<dbReference type="EMBL" id="CP001998">
    <property type="protein sequence ID" value="ADE55102.1"/>
    <property type="molecule type" value="Genomic_DNA"/>
</dbReference>
<gene>
    <name evidence="1" type="ordered locus">Caka_2084</name>
</gene>
<dbReference type="HOGENOM" id="CLU_2095852_0_0_0"/>
<dbReference type="Proteomes" id="UP000000925">
    <property type="component" value="Chromosome"/>
</dbReference>
<sequence>MFQVNFSEQAMQELNKLDTRSQMLLVEVVSSLTQEQLDNPNEELGRFNRSGKTYYRVRAGEFRIYFEPQGEALYAHYILHRNTFTDFIFRTKLPATEDFLVEQHDSFWKYLDSLRAKEDQAE</sequence>
<dbReference type="OrthoDB" id="193331at2"/>
<dbReference type="SUPFAM" id="SSF143011">
    <property type="entry name" value="RelE-like"/>
    <property type="match status" value="1"/>
</dbReference>
<dbReference type="Gene3D" id="3.30.2310.20">
    <property type="entry name" value="RelE-like"/>
    <property type="match status" value="1"/>
</dbReference>
<proteinExistence type="predicted"/>
<accession>D5ELG6</accession>
<protein>
    <recommendedName>
        <fullName evidence="3">Cytotoxic translational repressor of toxin-antitoxin stability system</fullName>
    </recommendedName>
</protein>
<reference evidence="1 2" key="1">
    <citation type="journal article" date="2010" name="Stand. Genomic Sci.">
        <title>Complete genome sequence of Coraliomargarita akajimensis type strain (04OKA010-24).</title>
        <authorList>
            <person name="Mavromatis K."/>
            <person name="Abt B."/>
            <person name="Brambilla E."/>
            <person name="Lapidus A."/>
            <person name="Copeland A."/>
            <person name="Deshpande S."/>
            <person name="Nolan M."/>
            <person name="Lucas S."/>
            <person name="Tice H."/>
            <person name="Cheng J.F."/>
            <person name="Han C."/>
            <person name="Detter J.C."/>
            <person name="Woyke T."/>
            <person name="Goodwin L."/>
            <person name="Pitluck S."/>
            <person name="Held B."/>
            <person name="Brettin T."/>
            <person name="Tapia R."/>
            <person name="Ivanova N."/>
            <person name="Mikhailova N."/>
            <person name="Pati A."/>
            <person name="Liolios K."/>
            <person name="Chen A."/>
            <person name="Palaniappan K."/>
            <person name="Land M."/>
            <person name="Hauser L."/>
            <person name="Chang Y.J."/>
            <person name="Jeffries C.D."/>
            <person name="Rohde M."/>
            <person name="Goker M."/>
            <person name="Bristow J."/>
            <person name="Eisen J.A."/>
            <person name="Markowitz V."/>
            <person name="Hugenholtz P."/>
            <person name="Klenk H.P."/>
            <person name="Kyrpides N.C."/>
        </authorList>
    </citation>
    <scope>NUCLEOTIDE SEQUENCE [LARGE SCALE GENOMIC DNA]</scope>
    <source>
        <strain evidence="2">DSM 45221 / IAM 15411 / JCM 23193 / KCTC 12865</strain>
    </source>
</reference>
<dbReference type="RefSeq" id="WP_013043824.1">
    <property type="nucleotide sequence ID" value="NC_014008.1"/>
</dbReference>
<organism evidence="1 2">
    <name type="scientific">Coraliomargarita akajimensis (strain DSM 45221 / IAM 15411 / JCM 23193 / KCTC 12865 / 04OKA010-24)</name>
    <dbReference type="NCBI Taxonomy" id="583355"/>
    <lineage>
        <taxon>Bacteria</taxon>
        <taxon>Pseudomonadati</taxon>
        <taxon>Verrucomicrobiota</taxon>
        <taxon>Opitutia</taxon>
        <taxon>Puniceicoccales</taxon>
        <taxon>Coraliomargaritaceae</taxon>
        <taxon>Coraliomargarita</taxon>
    </lineage>
</organism>
<name>D5ELG6_CORAD</name>
<dbReference type="eggNOG" id="COG2026">
    <property type="taxonomic scope" value="Bacteria"/>
</dbReference>